<organism evidence="5 6">
    <name type="scientific">Methylobacterium variabile</name>
    <dbReference type="NCBI Taxonomy" id="298794"/>
    <lineage>
        <taxon>Bacteria</taxon>
        <taxon>Pseudomonadati</taxon>
        <taxon>Pseudomonadota</taxon>
        <taxon>Alphaproteobacteria</taxon>
        <taxon>Hyphomicrobiales</taxon>
        <taxon>Methylobacteriaceae</taxon>
        <taxon>Methylobacterium</taxon>
    </lineage>
</organism>
<dbReference type="RefSeq" id="WP_048448137.1">
    <property type="nucleotide sequence ID" value="NZ_LABY01000291.1"/>
</dbReference>
<dbReference type="SUPFAM" id="SSF46785">
    <property type="entry name" value="Winged helix' DNA-binding domain"/>
    <property type="match status" value="1"/>
</dbReference>
<dbReference type="AlphaFoldDB" id="A0A0J6S0I3"/>
<dbReference type="InterPro" id="IPR036388">
    <property type="entry name" value="WH-like_DNA-bd_sf"/>
</dbReference>
<keyword evidence="2" id="KW-0238">DNA-binding</keyword>
<keyword evidence="6" id="KW-1185">Reference proteome</keyword>
<sequence>MSQMTAIYDQLRDAILSLAMAPGERFSERSLESRFSGSRTPIRAALARLETDGLVAREERSWIVTPISLDELEQAIEFRRVIEVEVVKLACERARAADIAVIEEILDSCREDGSRAAWHRVGSDFHVELARLTNNGFYIRAVEDLMIRLSRARWLEVWTVEGRDRSWDEHHAILNFIREGRVDEAVAAIASHIDGVRSRNIGSRLNDVPSHQVRGFSVVGKAS</sequence>
<protein>
    <submittedName>
        <fullName evidence="5">GntR family transcriptional regulator</fullName>
    </submittedName>
</protein>
<proteinExistence type="predicted"/>
<dbReference type="SMART" id="SM00345">
    <property type="entry name" value="HTH_GNTR"/>
    <property type="match status" value="1"/>
</dbReference>
<dbReference type="PATRIC" id="fig|298794.3.peg.4538"/>
<dbReference type="PANTHER" id="PTHR43537:SF45">
    <property type="entry name" value="GNTR FAMILY REGULATORY PROTEIN"/>
    <property type="match status" value="1"/>
</dbReference>
<dbReference type="SMART" id="SM00895">
    <property type="entry name" value="FCD"/>
    <property type="match status" value="1"/>
</dbReference>
<dbReference type="InterPro" id="IPR008920">
    <property type="entry name" value="TF_FadR/GntR_C"/>
</dbReference>
<dbReference type="InterPro" id="IPR011711">
    <property type="entry name" value="GntR_C"/>
</dbReference>
<dbReference type="SUPFAM" id="SSF48008">
    <property type="entry name" value="GntR ligand-binding domain-like"/>
    <property type="match status" value="1"/>
</dbReference>
<reference evidence="5 6" key="1">
    <citation type="submission" date="2015-03" db="EMBL/GenBank/DDBJ databases">
        <title>Genome sequencing of Methylobacterium variabile DSM 16961.</title>
        <authorList>
            <person name="Chaudhry V."/>
            <person name="Patil P.B."/>
        </authorList>
    </citation>
    <scope>NUCLEOTIDE SEQUENCE [LARGE SCALE GENOMIC DNA]</scope>
    <source>
        <strain evidence="5 6">DSM 16961</strain>
    </source>
</reference>
<dbReference type="EMBL" id="LABY01000291">
    <property type="protein sequence ID" value="KMO28660.1"/>
    <property type="molecule type" value="Genomic_DNA"/>
</dbReference>
<keyword evidence="3" id="KW-0804">Transcription</keyword>
<evidence type="ECO:0000256" key="1">
    <source>
        <dbReference type="ARBA" id="ARBA00023015"/>
    </source>
</evidence>
<comment type="caution">
    <text evidence="5">The sequence shown here is derived from an EMBL/GenBank/DDBJ whole genome shotgun (WGS) entry which is preliminary data.</text>
</comment>
<feature type="domain" description="HTH gntR-type" evidence="4">
    <location>
        <begin position="1"/>
        <end position="67"/>
    </location>
</feature>
<evidence type="ECO:0000313" key="6">
    <source>
        <dbReference type="Proteomes" id="UP000035955"/>
    </source>
</evidence>
<dbReference type="InterPro" id="IPR000524">
    <property type="entry name" value="Tscrpt_reg_HTH_GntR"/>
</dbReference>
<dbReference type="Pfam" id="PF07729">
    <property type="entry name" value="FCD"/>
    <property type="match status" value="1"/>
</dbReference>
<dbReference type="Pfam" id="PF00392">
    <property type="entry name" value="GntR"/>
    <property type="match status" value="1"/>
</dbReference>
<dbReference type="InterPro" id="IPR036390">
    <property type="entry name" value="WH_DNA-bd_sf"/>
</dbReference>
<name>A0A0J6S0I3_9HYPH</name>
<dbReference type="Gene3D" id="1.20.120.530">
    <property type="entry name" value="GntR ligand-binding domain-like"/>
    <property type="match status" value="1"/>
</dbReference>
<dbReference type="Gene3D" id="1.10.10.10">
    <property type="entry name" value="Winged helix-like DNA-binding domain superfamily/Winged helix DNA-binding domain"/>
    <property type="match status" value="1"/>
</dbReference>
<dbReference type="PROSITE" id="PS50949">
    <property type="entry name" value="HTH_GNTR"/>
    <property type="match status" value="1"/>
</dbReference>
<evidence type="ECO:0000259" key="4">
    <source>
        <dbReference type="PROSITE" id="PS50949"/>
    </source>
</evidence>
<dbReference type="Proteomes" id="UP000035955">
    <property type="component" value="Unassembled WGS sequence"/>
</dbReference>
<accession>A0A0J6S0I3</accession>
<keyword evidence="1" id="KW-0805">Transcription regulation</keyword>
<evidence type="ECO:0000256" key="3">
    <source>
        <dbReference type="ARBA" id="ARBA00023163"/>
    </source>
</evidence>
<dbReference type="GO" id="GO:0003700">
    <property type="term" value="F:DNA-binding transcription factor activity"/>
    <property type="evidence" value="ECO:0007669"/>
    <property type="project" value="InterPro"/>
</dbReference>
<dbReference type="OrthoDB" id="9806293at2"/>
<dbReference type="PANTHER" id="PTHR43537">
    <property type="entry name" value="TRANSCRIPTIONAL REGULATOR, GNTR FAMILY"/>
    <property type="match status" value="1"/>
</dbReference>
<dbReference type="GO" id="GO:0003677">
    <property type="term" value="F:DNA binding"/>
    <property type="evidence" value="ECO:0007669"/>
    <property type="project" value="UniProtKB-KW"/>
</dbReference>
<evidence type="ECO:0000313" key="5">
    <source>
        <dbReference type="EMBL" id="KMO28660.1"/>
    </source>
</evidence>
<gene>
    <name evidence="5" type="ORF">VQ02_31200</name>
</gene>
<evidence type="ECO:0000256" key="2">
    <source>
        <dbReference type="ARBA" id="ARBA00023125"/>
    </source>
</evidence>